<dbReference type="Gene3D" id="2.40.30.170">
    <property type="match status" value="1"/>
</dbReference>
<dbReference type="NCBIfam" id="TIGR01730">
    <property type="entry name" value="RND_mfp"/>
    <property type="match status" value="1"/>
</dbReference>
<evidence type="ECO:0000256" key="2">
    <source>
        <dbReference type="SAM" id="Coils"/>
    </source>
</evidence>
<evidence type="ECO:0000259" key="4">
    <source>
        <dbReference type="Pfam" id="PF25973"/>
    </source>
</evidence>
<keyword evidence="2" id="KW-0175">Coiled coil</keyword>
<feature type="coiled-coil region" evidence="2">
    <location>
        <begin position="59"/>
        <end position="117"/>
    </location>
</feature>
<dbReference type="Gene3D" id="2.40.420.20">
    <property type="match status" value="1"/>
</dbReference>
<evidence type="ECO:0000259" key="3">
    <source>
        <dbReference type="Pfam" id="PF25954"/>
    </source>
</evidence>
<dbReference type="Pfam" id="PF25973">
    <property type="entry name" value="BSH_CzcB"/>
    <property type="match status" value="1"/>
</dbReference>
<evidence type="ECO:0000313" key="6">
    <source>
        <dbReference type="Proteomes" id="UP000321523"/>
    </source>
</evidence>
<comment type="similarity">
    <text evidence="1">Belongs to the membrane fusion protein (MFP) (TC 8.A.1) family.</text>
</comment>
<dbReference type="GO" id="GO:1990281">
    <property type="term" value="C:efflux pump complex"/>
    <property type="evidence" value="ECO:0007669"/>
    <property type="project" value="TreeGrafter"/>
</dbReference>
<accession>A0A512DUM3</accession>
<dbReference type="InterPro" id="IPR006143">
    <property type="entry name" value="RND_pump_MFP"/>
</dbReference>
<dbReference type="InterPro" id="IPR058792">
    <property type="entry name" value="Beta-barrel_RND_2"/>
</dbReference>
<feature type="domain" description="CusB-like beta-barrel" evidence="3">
    <location>
        <begin position="159"/>
        <end position="228"/>
    </location>
</feature>
<gene>
    <name evidence="5" type="ORF">SAE02_43190</name>
</gene>
<protein>
    <submittedName>
        <fullName evidence="5">RND transporter</fullName>
    </submittedName>
</protein>
<organism evidence="5 6">
    <name type="scientific">Skermanella aerolata</name>
    <dbReference type="NCBI Taxonomy" id="393310"/>
    <lineage>
        <taxon>Bacteria</taxon>
        <taxon>Pseudomonadati</taxon>
        <taxon>Pseudomonadota</taxon>
        <taxon>Alphaproteobacteria</taxon>
        <taxon>Rhodospirillales</taxon>
        <taxon>Azospirillaceae</taxon>
        <taxon>Skermanella</taxon>
    </lineage>
</organism>
<dbReference type="PANTHER" id="PTHR30469">
    <property type="entry name" value="MULTIDRUG RESISTANCE PROTEIN MDTA"/>
    <property type="match status" value="1"/>
</dbReference>
<reference evidence="5 6" key="1">
    <citation type="submission" date="2019-07" db="EMBL/GenBank/DDBJ databases">
        <title>Whole genome shotgun sequence of Skermanella aerolata NBRC 106429.</title>
        <authorList>
            <person name="Hosoyama A."/>
            <person name="Uohara A."/>
            <person name="Ohji S."/>
            <person name="Ichikawa N."/>
        </authorList>
    </citation>
    <scope>NUCLEOTIDE SEQUENCE [LARGE SCALE GENOMIC DNA]</scope>
    <source>
        <strain evidence="5 6">NBRC 106429</strain>
    </source>
</reference>
<proteinExistence type="inferred from homology"/>
<dbReference type="Gene3D" id="2.40.50.100">
    <property type="match status" value="1"/>
</dbReference>
<dbReference type="Proteomes" id="UP000321523">
    <property type="component" value="Unassembled WGS sequence"/>
</dbReference>
<dbReference type="PANTHER" id="PTHR30469:SF15">
    <property type="entry name" value="HLYD FAMILY OF SECRETION PROTEINS"/>
    <property type="match status" value="1"/>
</dbReference>
<evidence type="ECO:0000313" key="5">
    <source>
        <dbReference type="EMBL" id="GEO40171.1"/>
    </source>
</evidence>
<dbReference type="EMBL" id="BJYZ01000020">
    <property type="protein sequence ID" value="GEO40171.1"/>
    <property type="molecule type" value="Genomic_DNA"/>
</dbReference>
<dbReference type="Gene3D" id="1.10.287.470">
    <property type="entry name" value="Helix hairpin bin"/>
    <property type="match status" value="1"/>
</dbReference>
<dbReference type="AlphaFoldDB" id="A0A512DUM3"/>
<dbReference type="Pfam" id="PF25954">
    <property type="entry name" value="Beta-barrel_RND_2"/>
    <property type="match status" value="1"/>
</dbReference>
<dbReference type="InterPro" id="IPR058647">
    <property type="entry name" value="BSH_CzcB-like"/>
</dbReference>
<evidence type="ECO:0000256" key="1">
    <source>
        <dbReference type="ARBA" id="ARBA00009477"/>
    </source>
</evidence>
<feature type="domain" description="CzcB-like barrel-sandwich hybrid" evidence="4">
    <location>
        <begin position="27"/>
        <end position="151"/>
    </location>
</feature>
<comment type="caution">
    <text evidence="5">The sequence shown here is derived from an EMBL/GenBank/DDBJ whole genome shotgun (WGS) entry which is preliminary data.</text>
</comment>
<keyword evidence="6" id="KW-1185">Reference proteome</keyword>
<name>A0A512DUM3_9PROT</name>
<dbReference type="GO" id="GO:0015562">
    <property type="term" value="F:efflux transmembrane transporter activity"/>
    <property type="evidence" value="ECO:0007669"/>
    <property type="project" value="TreeGrafter"/>
</dbReference>
<sequence length="303" mass="32712">MATATVTRGPAVEAVYASGTVEPVSWAKVQPLGTGRIASVEAREGDEVKTGQILMRLDDRELRALVAQLEAELRFLRSELERVSELARRGVTTTQVEERARSQLDQTAATLNAARQRVEDHVLRSPMDGTVLRRDGEVGETARPEDVLFWIGRDSPLRIEAEVDEEDIPLVTVGQPALIKADAFSGRILDGKVADITPKGDPVNKSYRVRIGLPPETPLMIGMTVESNIVVRREDAALLVPQGALSGGHVFVLVEGRAVRRAVVMGVVGQGVVEIRDGLAEGDTVVIDPPAALDDGSPVRLKQ</sequence>
<dbReference type="SUPFAM" id="SSF111369">
    <property type="entry name" value="HlyD-like secretion proteins"/>
    <property type="match status" value="1"/>
</dbReference>